<dbReference type="Proteomes" id="UP001174909">
    <property type="component" value="Unassembled WGS sequence"/>
</dbReference>
<feature type="signal peptide" evidence="1">
    <location>
        <begin position="1"/>
        <end position="20"/>
    </location>
</feature>
<keyword evidence="3" id="KW-1185">Reference proteome</keyword>
<feature type="chain" id="PRO_5041392117" description="Ig-like domain-containing protein" evidence="1">
    <location>
        <begin position="21"/>
        <end position="503"/>
    </location>
</feature>
<feature type="non-terminal residue" evidence="2">
    <location>
        <position position="1"/>
    </location>
</feature>
<dbReference type="AlphaFoldDB" id="A0AA35RNK7"/>
<comment type="caution">
    <text evidence="2">The sequence shown here is derived from an EMBL/GenBank/DDBJ whole genome shotgun (WGS) entry which is preliminary data.</text>
</comment>
<evidence type="ECO:0000313" key="3">
    <source>
        <dbReference type="Proteomes" id="UP001174909"/>
    </source>
</evidence>
<evidence type="ECO:0000256" key="1">
    <source>
        <dbReference type="SAM" id="SignalP"/>
    </source>
</evidence>
<accession>A0AA35RNK7</accession>
<keyword evidence="1" id="KW-0732">Signal</keyword>
<gene>
    <name evidence="2" type="ORF">GBAR_LOCUS8495</name>
</gene>
<dbReference type="EMBL" id="CASHTH010001258">
    <property type="protein sequence ID" value="CAI8013382.1"/>
    <property type="molecule type" value="Genomic_DNA"/>
</dbReference>
<organism evidence="2 3">
    <name type="scientific">Geodia barretti</name>
    <name type="common">Barrett's horny sponge</name>
    <dbReference type="NCBI Taxonomy" id="519541"/>
    <lineage>
        <taxon>Eukaryota</taxon>
        <taxon>Metazoa</taxon>
        <taxon>Porifera</taxon>
        <taxon>Demospongiae</taxon>
        <taxon>Heteroscleromorpha</taxon>
        <taxon>Tetractinellida</taxon>
        <taxon>Astrophorina</taxon>
        <taxon>Geodiidae</taxon>
        <taxon>Geodia</taxon>
    </lineage>
</organism>
<protein>
    <recommendedName>
        <fullName evidence="4">Ig-like domain-containing protein</fullName>
    </recommendedName>
</protein>
<name>A0AA35RNK7_GEOBA</name>
<reference evidence="2" key="1">
    <citation type="submission" date="2023-03" db="EMBL/GenBank/DDBJ databases">
        <authorList>
            <person name="Steffen K."/>
            <person name="Cardenas P."/>
        </authorList>
    </citation>
    <scope>NUCLEOTIDE SEQUENCE</scope>
</reference>
<evidence type="ECO:0008006" key="4">
    <source>
        <dbReference type="Google" id="ProtNLM"/>
    </source>
</evidence>
<sequence length="503" mass="56368">MNLLVSVLCVLVFAGTPIACENNSFECVEGEYNTRLTPESKIADEGETVKLTCSTDLPATYSRWEIDDQVYESNHLPPGFTANGFDIEFVFGGRVVDFRCFFKIFSEGSDMNICSSLSRITPRNARDGDETPSCLTPRVSFLNRGDIANIYMGFQEVKNRSISVNYRKRSDFNCTTERITPVNETEIDVTLSPLAKFYNNDVIVTITDDEDEDDCGGTSFEIPNMQPTGYNFIEVNNNTDDLSNQYCDIGRMYNRTVSFSVIEHKMCIYSRNRRVTECFDSLCNEQDTICADENKLLVQNETENETVVSIFCTNTQNCTGNNSDFMVYNNEIILIHDDGQESTPPQPRELFLSMDCNVPVSDGRPGVFSWMDGERDDGVEYPGEQKAVVKLSPPGDTVCSDVADTRCTFNITTEDYYTVSLTLTNDAGSSEPVSLSFNTMVFQLIEDNLGGNEPNIRVTVNEYCSNTNVTVSFGERENGSNNNCDHQDFQSDILAPDAAMTFY</sequence>
<proteinExistence type="predicted"/>
<evidence type="ECO:0000313" key="2">
    <source>
        <dbReference type="EMBL" id="CAI8013382.1"/>
    </source>
</evidence>